<sequence length="146" mass="16926">MSISTDASKYVNDPTLEVAWAMKAYDHAEIYFNLISSIDCSDLNFTSHDNEIYNKFKTEMKDIKIDTLDLNDLKTKASKDRWRPFCESFKGQVEDYNFGTLLRLDSAKGISDENTTLVPRIQFWAIEIARNCEGLNRQLLLNKEKK</sequence>
<dbReference type="PANTHER" id="PTHR13410">
    <property type="entry name" value="PROTEIN PBDC1"/>
    <property type="match status" value="1"/>
</dbReference>
<evidence type="ECO:0000313" key="2">
    <source>
        <dbReference type="EMBL" id="CAB4015129.1"/>
    </source>
</evidence>
<dbReference type="Pfam" id="PF04669">
    <property type="entry name" value="PBDC1"/>
    <property type="match status" value="1"/>
</dbReference>
<dbReference type="InterPro" id="IPR021148">
    <property type="entry name" value="Polysacc_synth_dom"/>
</dbReference>
<dbReference type="InterPro" id="IPR023139">
    <property type="entry name" value="PBDC1-like_dom_sf"/>
</dbReference>
<dbReference type="InterPro" id="IPR008476">
    <property type="entry name" value="PBDC1_metazoa/fungi"/>
</dbReference>
<dbReference type="GO" id="GO:0005737">
    <property type="term" value="C:cytoplasm"/>
    <property type="evidence" value="ECO:0007669"/>
    <property type="project" value="TreeGrafter"/>
</dbReference>
<dbReference type="EMBL" id="CACRXK020008594">
    <property type="protein sequence ID" value="CAB4015129.1"/>
    <property type="molecule type" value="Genomic_DNA"/>
</dbReference>
<evidence type="ECO:0000313" key="3">
    <source>
        <dbReference type="Proteomes" id="UP001152795"/>
    </source>
</evidence>
<feature type="domain" description="Polysaccharide biosynthesis" evidence="1">
    <location>
        <begin position="16"/>
        <end position="138"/>
    </location>
</feature>
<evidence type="ECO:0000259" key="1">
    <source>
        <dbReference type="Pfam" id="PF04669"/>
    </source>
</evidence>
<proteinExistence type="predicted"/>
<accession>A0A6S7IDQ2</accession>
<gene>
    <name evidence="2" type="ORF">PACLA_8A082779</name>
</gene>
<name>A0A6S7IDQ2_PARCT</name>
<comment type="caution">
    <text evidence="2">The sequence shown here is derived from an EMBL/GenBank/DDBJ whole genome shotgun (WGS) entry which is preliminary data.</text>
</comment>
<dbReference type="PANTHER" id="PTHR13410:SF9">
    <property type="entry name" value="PROTEIN PBDC1"/>
    <property type="match status" value="1"/>
</dbReference>
<dbReference type="AlphaFoldDB" id="A0A6S7IDQ2"/>
<protein>
    <recommendedName>
        <fullName evidence="1">Polysaccharide biosynthesis domain-containing protein</fullName>
    </recommendedName>
</protein>
<organism evidence="2 3">
    <name type="scientific">Paramuricea clavata</name>
    <name type="common">Red gorgonian</name>
    <name type="synonym">Violescent sea-whip</name>
    <dbReference type="NCBI Taxonomy" id="317549"/>
    <lineage>
        <taxon>Eukaryota</taxon>
        <taxon>Metazoa</taxon>
        <taxon>Cnidaria</taxon>
        <taxon>Anthozoa</taxon>
        <taxon>Octocorallia</taxon>
        <taxon>Malacalcyonacea</taxon>
        <taxon>Plexauridae</taxon>
        <taxon>Paramuricea</taxon>
    </lineage>
</organism>
<dbReference type="Proteomes" id="UP001152795">
    <property type="component" value="Unassembled WGS sequence"/>
</dbReference>
<reference evidence="2" key="1">
    <citation type="submission" date="2020-04" db="EMBL/GenBank/DDBJ databases">
        <authorList>
            <person name="Alioto T."/>
            <person name="Alioto T."/>
            <person name="Gomez Garrido J."/>
        </authorList>
    </citation>
    <scope>NUCLEOTIDE SEQUENCE</scope>
    <source>
        <strain evidence="2">A484AB</strain>
    </source>
</reference>
<keyword evidence="3" id="KW-1185">Reference proteome</keyword>
<dbReference type="OrthoDB" id="10248897at2759"/>
<dbReference type="Gene3D" id="1.10.3560.10">
    <property type="entry name" value="yst0336 like domain"/>
    <property type="match status" value="1"/>
</dbReference>